<evidence type="ECO:0000256" key="1">
    <source>
        <dbReference type="SAM" id="Phobius"/>
    </source>
</evidence>
<reference evidence="2 3" key="1">
    <citation type="journal article" date="2013" name="Genome Announc.">
        <title>Complete Genome Sequence of the Sesbania Symbiont and Rice Growth-Promoting Endophyte Rhizobium sp. Strain IRBG74.</title>
        <authorList>
            <person name="Crook M.B."/>
            <person name="Mitra S."/>
            <person name="Ane J.M."/>
            <person name="Sadowsky M.J."/>
            <person name="Gyaneshwar P."/>
        </authorList>
    </citation>
    <scope>NUCLEOTIDE SEQUENCE [LARGE SCALE GENOMIC DNA]</scope>
    <source>
        <strain evidence="2 3">IRBG74</strain>
    </source>
</reference>
<sequence length="298" mass="33049">MSAKLPETVPLPAQNLLDFIGEIEAPKGFDTIFGNRQGKLRVPLTQMTYGDIIDAQANWGNKTWVKKNWGYDTASSAAGRYQFMRATLQDIAKEVPSIDGRTIFSSGLQNKLGYYLLLRRGYADFISGKLNLVQFGLKLAQEWASFPVLSDTKGKHRQVVRGQSYYAGDGLNKALVRPERVEARLRHVLDLARLVTVGDTPATISPAPARPEPDAAVNTAPVPAEKVDPEKLDKPLLKSKTVWQWIITTIVVPLVALITNPWVQAFLIAIVAGFAIYAIKRRSDIAKVYRDLKAEFDA</sequence>
<dbReference type="InterPro" id="IPR023346">
    <property type="entry name" value="Lysozyme-like_dom_sf"/>
</dbReference>
<dbReference type="SUPFAM" id="SSF53955">
    <property type="entry name" value="Lysozyme-like"/>
    <property type="match status" value="1"/>
</dbReference>
<dbReference type="PATRIC" id="fig|424182.3.peg.1794"/>
<dbReference type="KEGG" id="rir:BN877_I1811"/>
<protein>
    <submittedName>
        <fullName evidence="2">Transmembrane protein</fullName>
    </submittedName>
</protein>
<keyword evidence="1 2" id="KW-0812">Transmembrane</keyword>
<dbReference type="HOGENOM" id="CLU_087928_0_0_5"/>
<dbReference type="Proteomes" id="UP000016944">
    <property type="component" value="Chromosome I"/>
</dbReference>
<dbReference type="RefSeq" id="WP_022556370.1">
    <property type="nucleotide sequence ID" value="NC_022535.1"/>
</dbReference>
<keyword evidence="1" id="KW-0472">Membrane</keyword>
<dbReference type="Gene3D" id="1.10.530.10">
    <property type="match status" value="1"/>
</dbReference>
<keyword evidence="1" id="KW-1133">Transmembrane helix</keyword>
<evidence type="ECO:0000313" key="2">
    <source>
        <dbReference type="EMBL" id="CDI08707.1"/>
    </source>
</evidence>
<feature type="transmembrane region" description="Helical" evidence="1">
    <location>
        <begin position="241"/>
        <end position="258"/>
    </location>
</feature>
<organism evidence="2 3">
    <name type="scientific">Agrobacterium pusense</name>
    <dbReference type="NCBI Taxonomy" id="648995"/>
    <lineage>
        <taxon>Bacteria</taxon>
        <taxon>Pseudomonadati</taxon>
        <taxon>Pseudomonadota</taxon>
        <taxon>Alphaproteobacteria</taxon>
        <taxon>Hyphomicrobiales</taxon>
        <taxon>Rhizobiaceae</taxon>
        <taxon>Rhizobium/Agrobacterium group</taxon>
        <taxon>Agrobacterium</taxon>
    </lineage>
</organism>
<name>U4PXU4_9HYPH</name>
<feature type="transmembrane region" description="Helical" evidence="1">
    <location>
        <begin position="264"/>
        <end position="280"/>
    </location>
</feature>
<dbReference type="EMBL" id="HG518322">
    <property type="protein sequence ID" value="CDI08707.1"/>
    <property type="molecule type" value="Genomic_DNA"/>
</dbReference>
<proteinExistence type="predicted"/>
<accession>U4PXU4</accession>
<dbReference type="AlphaFoldDB" id="U4PXU4"/>
<evidence type="ECO:0000313" key="3">
    <source>
        <dbReference type="Proteomes" id="UP000016944"/>
    </source>
</evidence>
<gene>
    <name evidence="2" type="ORF">BN877_I1811</name>
</gene>